<evidence type="ECO:0000313" key="2">
    <source>
        <dbReference type="Proteomes" id="UP000017133"/>
    </source>
</evidence>
<comment type="caution">
    <text evidence="1">The sequence shown here is derived from an EMBL/GenBank/DDBJ whole genome shotgun (WGS) entry which is preliminary data.</text>
</comment>
<name>U7QY55_PHOTE</name>
<gene>
    <name evidence="1" type="ORF">O185_16620</name>
</gene>
<organism evidence="1 2">
    <name type="scientific">Photorhabdus temperata J3</name>
    <dbReference type="NCBI Taxonomy" id="1389415"/>
    <lineage>
        <taxon>Bacteria</taxon>
        <taxon>Pseudomonadati</taxon>
        <taxon>Pseudomonadota</taxon>
        <taxon>Gammaproteobacteria</taxon>
        <taxon>Enterobacterales</taxon>
        <taxon>Morganellaceae</taxon>
        <taxon>Photorhabdus</taxon>
    </lineage>
</organism>
<proteinExistence type="predicted"/>
<sequence length="31" mass="3431">MVMVHMHPMGDMALAVLAPVVVRPGEPERFL</sequence>
<evidence type="ECO:0000313" key="1">
    <source>
        <dbReference type="EMBL" id="ERT11977.1"/>
    </source>
</evidence>
<accession>U7QY55</accession>
<keyword evidence="2" id="KW-1185">Reference proteome</keyword>
<dbReference type="EMBL" id="AXDT01000160">
    <property type="protein sequence ID" value="ERT11977.1"/>
    <property type="molecule type" value="Genomic_DNA"/>
</dbReference>
<dbReference type="AlphaFoldDB" id="U7QY55"/>
<reference evidence="1 2" key="1">
    <citation type="submission" date="2013-10" db="EMBL/GenBank/DDBJ databases">
        <title>Whole Genome Shotgun Sequence of Photorhabdus temperata J3.</title>
        <authorList>
            <person name="Park G.-S."/>
            <person name="Hong S.-J."/>
            <person name="Shin J.-H."/>
        </authorList>
    </citation>
    <scope>NUCLEOTIDE SEQUENCE [LARGE SCALE GENOMIC DNA]</scope>
    <source>
        <strain evidence="1 2">J3</strain>
    </source>
</reference>
<protein>
    <submittedName>
        <fullName evidence="1">Uncharacterized protein</fullName>
    </submittedName>
</protein>
<dbReference type="Proteomes" id="UP000017133">
    <property type="component" value="Unassembled WGS sequence"/>
</dbReference>